<dbReference type="Proteomes" id="UP000077154">
    <property type="component" value="Unassembled WGS sequence"/>
</dbReference>
<protein>
    <recommendedName>
        <fullName evidence="4">GPI anchored protein</fullName>
    </recommendedName>
</protein>
<accession>A0A177AC29</accession>
<dbReference type="GeneID" id="36286781"/>
<dbReference type="VEuPathDB" id="FungiDB:GMDG_02631"/>
<dbReference type="PANTHER" id="PTHR39599">
    <property type="entry name" value="GPI-ANCHORED PROTEIN (EUROFUNG)-RELATED-RELATED"/>
    <property type="match status" value="1"/>
</dbReference>
<evidence type="ECO:0000256" key="2">
    <source>
        <dbReference type="SAM" id="SignalP"/>
    </source>
</evidence>
<keyword evidence="2" id="KW-0732">Signal</keyword>
<evidence type="ECO:0000313" key="3">
    <source>
        <dbReference type="EMBL" id="OAF59648.2"/>
    </source>
</evidence>
<feature type="signal peptide" evidence="2">
    <location>
        <begin position="1"/>
        <end position="39"/>
    </location>
</feature>
<name>A0A177AC29_9PEZI</name>
<evidence type="ECO:0008006" key="4">
    <source>
        <dbReference type="Google" id="ProtNLM"/>
    </source>
</evidence>
<proteinExistence type="predicted"/>
<dbReference type="OrthoDB" id="2426396at2759"/>
<dbReference type="PANTHER" id="PTHR39599:SF2">
    <property type="entry name" value="ANCHORED PROTEIN, PUTATIVE (AFU_ORTHOLOGUE AFUA_1G09650)-RELATED"/>
    <property type="match status" value="1"/>
</dbReference>
<dbReference type="AlphaFoldDB" id="A0A177AC29"/>
<organism evidence="3">
    <name type="scientific">Pseudogymnoascus destructans</name>
    <dbReference type="NCBI Taxonomy" id="655981"/>
    <lineage>
        <taxon>Eukaryota</taxon>
        <taxon>Fungi</taxon>
        <taxon>Dikarya</taxon>
        <taxon>Ascomycota</taxon>
        <taxon>Pezizomycotina</taxon>
        <taxon>Leotiomycetes</taxon>
        <taxon>Thelebolales</taxon>
        <taxon>Thelebolaceae</taxon>
        <taxon>Pseudogymnoascus</taxon>
    </lineage>
</organism>
<feature type="region of interest" description="Disordered" evidence="1">
    <location>
        <begin position="267"/>
        <end position="310"/>
    </location>
</feature>
<dbReference type="EMBL" id="KV441393">
    <property type="protein sequence ID" value="OAF59648.2"/>
    <property type="molecule type" value="Genomic_DNA"/>
</dbReference>
<feature type="compositionally biased region" description="Low complexity" evidence="1">
    <location>
        <begin position="267"/>
        <end position="289"/>
    </location>
</feature>
<gene>
    <name evidence="3" type="ORF">VC83_03707</name>
</gene>
<dbReference type="RefSeq" id="XP_024324931.1">
    <property type="nucleotide sequence ID" value="XM_024467350.1"/>
</dbReference>
<reference evidence="3" key="1">
    <citation type="submission" date="2016-03" db="EMBL/GenBank/DDBJ databases">
        <title>Updated assembly of Pseudogymnoascus destructans, the fungus causing white-nose syndrome of bats.</title>
        <authorList>
            <person name="Palmer J.M."/>
            <person name="Drees K.P."/>
            <person name="Foster J.T."/>
            <person name="Lindner D.L."/>
        </authorList>
    </citation>
    <scope>NUCLEOTIDE SEQUENCE [LARGE SCALE GENOMIC DNA]</scope>
    <source>
        <strain evidence="3">20631-21</strain>
    </source>
</reference>
<feature type="compositionally biased region" description="Polar residues" evidence="1">
    <location>
        <begin position="300"/>
        <end position="310"/>
    </location>
</feature>
<evidence type="ECO:0000256" key="1">
    <source>
        <dbReference type="SAM" id="MobiDB-lite"/>
    </source>
</evidence>
<sequence length="402" mass="41089">MQLLTTTPHTRAPMHLSNFLLALSPSLLLLSSYATSAHAHSNGAALPPPAHLPEPQVIQRRQEIAARIGAGTKPVRVKKMTENEGEMFFNEYWGFEAQEEDEGGQQGGDVLRREYESEDDGAWGNASALFSFRPAFAIHEAESPSPRNLPEAQSRHQRSSRALAALLKRAFQCPTGTSACTSISQPNYCCASSESCVSITDTGLGPVGCCPSGQSCAGAITHCASGQTACPQSLGGACCVAGFVCFDVGCVSSVVVTSITTVTQTPLVPSTTSKPVTTTPSSTQVVTTTEGPAPPVRGTGESSTVAPPTTSLTSDAEACPTGFYACSAYFPGAGCCRVGRDCAQTFCPTTRSVTVISGGVTVAVPEGTVATTASGAGKCASGWQGCDGGGCCPGGGSAGLVV</sequence>
<feature type="chain" id="PRO_5015193140" description="GPI anchored protein" evidence="2">
    <location>
        <begin position="40"/>
        <end position="402"/>
    </location>
</feature>